<feature type="transmembrane region" description="Helical" evidence="5">
    <location>
        <begin position="350"/>
        <end position="371"/>
    </location>
</feature>
<dbReference type="Pfam" id="PF04932">
    <property type="entry name" value="Wzy_C"/>
    <property type="match status" value="1"/>
</dbReference>
<keyword evidence="4 5" id="KW-0472">Membrane</keyword>
<feature type="transmembrane region" description="Helical" evidence="5">
    <location>
        <begin position="132"/>
        <end position="152"/>
    </location>
</feature>
<keyword evidence="2 5" id="KW-0812">Transmembrane</keyword>
<dbReference type="GO" id="GO:0016874">
    <property type="term" value="F:ligase activity"/>
    <property type="evidence" value="ECO:0007669"/>
    <property type="project" value="UniProtKB-KW"/>
</dbReference>
<keyword evidence="7" id="KW-0436">Ligase</keyword>
<name>A0A7W9SZD3_9BACT</name>
<feature type="transmembrane region" description="Helical" evidence="5">
    <location>
        <begin position="204"/>
        <end position="221"/>
    </location>
</feature>
<keyword evidence="8" id="KW-1185">Reference proteome</keyword>
<evidence type="ECO:0000313" key="8">
    <source>
        <dbReference type="Proteomes" id="UP000532746"/>
    </source>
</evidence>
<feature type="transmembrane region" description="Helical" evidence="5">
    <location>
        <begin position="107"/>
        <end position="125"/>
    </location>
</feature>
<evidence type="ECO:0000259" key="6">
    <source>
        <dbReference type="Pfam" id="PF04932"/>
    </source>
</evidence>
<dbReference type="InterPro" id="IPR007016">
    <property type="entry name" value="O-antigen_ligase-rel_domated"/>
</dbReference>
<comment type="caution">
    <text evidence="7">The sequence shown here is derived from an EMBL/GenBank/DDBJ whole genome shotgun (WGS) entry which is preliminary data.</text>
</comment>
<feature type="transmembrane region" description="Helical" evidence="5">
    <location>
        <begin position="28"/>
        <end position="56"/>
    </location>
</feature>
<dbReference type="GO" id="GO:0016020">
    <property type="term" value="C:membrane"/>
    <property type="evidence" value="ECO:0007669"/>
    <property type="project" value="UniProtKB-SubCell"/>
</dbReference>
<feature type="transmembrane region" description="Helical" evidence="5">
    <location>
        <begin position="407"/>
        <end position="423"/>
    </location>
</feature>
<evidence type="ECO:0000256" key="3">
    <source>
        <dbReference type="ARBA" id="ARBA00022989"/>
    </source>
</evidence>
<accession>A0A7W9SZD3</accession>
<dbReference type="RefSeq" id="WP_183402068.1">
    <property type="nucleotide sequence ID" value="NZ_JACHGG010000001.1"/>
</dbReference>
<evidence type="ECO:0000256" key="2">
    <source>
        <dbReference type="ARBA" id="ARBA00022692"/>
    </source>
</evidence>
<dbReference type="GO" id="GO:0016757">
    <property type="term" value="F:glycosyltransferase activity"/>
    <property type="evidence" value="ECO:0007669"/>
    <property type="project" value="UniProtKB-KW"/>
</dbReference>
<evidence type="ECO:0000256" key="5">
    <source>
        <dbReference type="SAM" id="Phobius"/>
    </source>
</evidence>
<dbReference type="EMBL" id="JACHGG010000001">
    <property type="protein sequence ID" value="MBB6057724.1"/>
    <property type="molecule type" value="Genomic_DNA"/>
</dbReference>
<feature type="transmembrane region" description="Helical" evidence="5">
    <location>
        <begin position="172"/>
        <end position="192"/>
    </location>
</feature>
<evidence type="ECO:0000256" key="4">
    <source>
        <dbReference type="ARBA" id="ARBA00023136"/>
    </source>
</evidence>
<protein>
    <submittedName>
        <fullName evidence="7">O-antigen ligase</fullName>
        <ecNumber evidence="7">2.4.1.-</ecNumber>
    </submittedName>
</protein>
<dbReference type="PANTHER" id="PTHR37422:SF13">
    <property type="entry name" value="LIPOPOLYSACCHARIDE BIOSYNTHESIS PROTEIN PA4999-RELATED"/>
    <property type="match status" value="1"/>
</dbReference>
<evidence type="ECO:0000256" key="1">
    <source>
        <dbReference type="ARBA" id="ARBA00004141"/>
    </source>
</evidence>
<feature type="transmembrane region" description="Helical" evidence="5">
    <location>
        <begin position="248"/>
        <end position="265"/>
    </location>
</feature>
<evidence type="ECO:0000313" key="7">
    <source>
        <dbReference type="EMBL" id="MBB6057724.1"/>
    </source>
</evidence>
<dbReference type="AlphaFoldDB" id="A0A7W9SZD3"/>
<keyword evidence="7" id="KW-0328">Glycosyltransferase</keyword>
<dbReference type="EC" id="2.4.1.-" evidence="7"/>
<feature type="transmembrane region" description="Helical" evidence="5">
    <location>
        <begin position="77"/>
        <end position="95"/>
    </location>
</feature>
<proteinExistence type="predicted"/>
<sequence>MTPPTLLTSTLTSVWQVGWRTGRLSQHLLLLACVAGVVGLLTSRALVALSPVVGMLAALAAPQLRQQLPRYLRLRTMWGPAALYGLLLLSGLYTQEWATWRHEMYRLLPWLGVPLAFGLAVPLSSRQRFGVGLLYVGGVALIGAATMAQYFLDPAAANLAFGLGQSMPSITRIFHIHFGLMLALATFFGLSLRREPEARPLVRMALLGAVAVCVLTLHVLAYRTGLMALYGMLLIDALLVLVIQGRFWLGIALVLTLALTPWVAYTTLESVRQRVRATTYDIEQFQLNRDINEYSLSRRLAAWQTALVVARQHPVAGVGPADAYQAMMAQYDWQNYGLRPENRVMIHNQYLHQLVGGGLVGLSLWLLVLFGPLVQPAQRRNPYVYRFLLLQALAMTVDSLLELQTSFNLFVFLYGFLVVATERRTVTKTFLPADGISSTFV</sequence>
<feature type="domain" description="O-antigen ligase-related" evidence="6">
    <location>
        <begin position="210"/>
        <end position="366"/>
    </location>
</feature>
<gene>
    <name evidence="7" type="ORF">HNQ93_000554</name>
</gene>
<comment type="subcellular location">
    <subcellularLocation>
        <location evidence="1">Membrane</location>
        <topology evidence="1">Multi-pass membrane protein</topology>
    </subcellularLocation>
</comment>
<keyword evidence="7" id="KW-0808">Transferase</keyword>
<dbReference type="PANTHER" id="PTHR37422">
    <property type="entry name" value="TEICHURONIC ACID BIOSYNTHESIS PROTEIN TUAE"/>
    <property type="match status" value="1"/>
</dbReference>
<organism evidence="7 8">
    <name type="scientific">Hymenobacter luteus</name>
    <dbReference type="NCBI Taxonomy" id="1411122"/>
    <lineage>
        <taxon>Bacteria</taxon>
        <taxon>Pseudomonadati</taxon>
        <taxon>Bacteroidota</taxon>
        <taxon>Cytophagia</taxon>
        <taxon>Cytophagales</taxon>
        <taxon>Hymenobacteraceae</taxon>
        <taxon>Hymenobacter</taxon>
    </lineage>
</organism>
<keyword evidence="3 5" id="KW-1133">Transmembrane helix</keyword>
<dbReference type="InterPro" id="IPR051533">
    <property type="entry name" value="WaaL-like"/>
</dbReference>
<dbReference type="Proteomes" id="UP000532746">
    <property type="component" value="Unassembled WGS sequence"/>
</dbReference>
<reference evidence="7 8" key="1">
    <citation type="submission" date="2020-08" db="EMBL/GenBank/DDBJ databases">
        <title>Genomic Encyclopedia of Type Strains, Phase IV (KMG-IV): sequencing the most valuable type-strain genomes for metagenomic binning, comparative biology and taxonomic classification.</title>
        <authorList>
            <person name="Goeker M."/>
        </authorList>
    </citation>
    <scope>NUCLEOTIDE SEQUENCE [LARGE SCALE GENOMIC DNA]</scope>
    <source>
        <strain evidence="7 8">DSM 26718</strain>
    </source>
</reference>